<keyword evidence="1" id="KW-0472">Membrane</keyword>
<feature type="transmembrane region" description="Helical" evidence="1">
    <location>
        <begin position="687"/>
        <end position="710"/>
    </location>
</feature>
<feature type="transmembrane region" description="Helical" evidence="1">
    <location>
        <begin position="12"/>
        <end position="36"/>
    </location>
</feature>
<feature type="transmembrane region" description="Helical" evidence="1">
    <location>
        <begin position="575"/>
        <end position="594"/>
    </location>
</feature>
<keyword evidence="1" id="KW-1133">Transmembrane helix</keyword>
<dbReference type="Proteomes" id="UP000182753">
    <property type="component" value="Unassembled WGS sequence"/>
</dbReference>
<sequence length="748" mass="81435">MNRKKIFSTRFFTNTLITLFGIVVLLITILITYQVWFSSADSVYIGDLEINYPRPEYPQGSVPELRITAINNVSYPFLEVYDETAINQAFGTGGNQRPAYKIHYTLIIDQDEGITVQKPMAIVPLPGYQYSPSYLPREGDATYRLLHWAYEKVSNTNFASQRGLLEDAINKYNQAITFAGSTYRVSNDILYSRDPSFQNTSASDPDVIKSFEFPDGNPNDPTRYWALTIPISRGYQYKQPTSSSLAIGVLQSGLREASRQGNTDDKNRIQAAKDNYSSQIQTSTGNEGLSIASRDQIENAGQDTVHFSADLKKLPIGPSYLKTLLLTINDIEVCKVEYSSENAAGLTSNLNCQWDDTSHSGTFPWNSSTGTDAQAISTEDQGTKAVKLKAFGSDNNIMRMMEKAVIVEPDFGDGTTTGNFGIKITLPKATNRVEKVPVKISASDLDPAVGAAFLRWYVCDVPREQVSNDSAECNIKDPEVDVNGKASLPETTVYWNSSGAKAGDTKSVMVKLFTAAATNSYIDGSKTFSANILVTDTQHGGGGGGGGGGTVEPPKRAANFRASALRTIDDIRNRLGSFTLYILGFLAVLAIIIAGMKYITSGGEPQKAEAGKKGVLFAIYGIIIAVLSVQLIKITIEEVKKMISSQVGTPTPGTIGTILPKKLGGPTAELAEVFNQSGIAWNIIRLAVYYAEAVAFFFILYASFLYLTSYGDESKAENAKKTLIWSIIGLAVVIAANYLLAVFTELVV</sequence>
<name>A0A1J4RUI2_9BACT</name>
<keyword evidence="1" id="KW-0812">Transmembrane</keyword>
<gene>
    <name evidence="2" type="ORF">AUJ40_01560</name>
</gene>
<evidence type="ECO:0000313" key="3">
    <source>
        <dbReference type="Proteomes" id="UP000182753"/>
    </source>
</evidence>
<accession>A0A1J4RUI2</accession>
<dbReference type="Pfam" id="PF18895">
    <property type="entry name" value="T4SS_pilin"/>
    <property type="match status" value="2"/>
</dbReference>
<dbReference type="InterPro" id="IPR043993">
    <property type="entry name" value="T4SS_pilin"/>
</dbReference>
<reference evidence="2 3" key="1">
    <citation type="journal article" date="2016" name="Environ. Microbiol.">
        <title>Genomic resolution of a cold subsurface aquifer community provides metabolic insights for novel microbes adapted to high CO concentrations.</title>
        <authorList>
            <person name="Probst A.J."/>
            <person name="Castelle C.J."/>
            <person name="Singh A."/>
            <person name="Brown C.T."/>
            <person name="Anantharaman K."/>
            <person name="Sharon I."/>
            <person name="Hug L.A."/>
            <person name="Burstein D."/>
            <person name="Emerson J.B."/>
            <person name="Thomas B.C."/>
            <person name="Banfield J.F."/>
        </authorList>
    </citation>
    <scope>NUCLEOTIDE SEQUENCE [LARGE SCALE GENOMIC DNA]</scope>
    <source>
        <strain evidence="2">CG1_02_42_45</strain>
    </source>
</reference>
<organism evidence="2 3">
    <name type="scientific">Candidatus Berkelbacteria bacterium CG1_02_42_45</name>
    <dbReference type="NCBI Taxonomy" id="1805036"/>
    <lineage>
        <taxon>Bacteria</taxon>
        <taxon>Candidatus Berkelbacteria</taxon>
    </lineage>
</organism>
<feature type="transmembrane region" description="Helical" evidence="1">
    <location>
        <begin position="615"/>
        <end position="636"/>
    </location>
</feature>
<dbReference type="EMBL" id="MNUJ01000031">
    <property type="protein sequence ID" value="OIN89629.1"/>
    <property type="molecule type" value="Genomic_DNA"/>
</dbReference>
<protein>
    <submittedName>
        <fullName evidence="2">Uncharacterized protein</fullName>
    </submittedName>
</protein>
<dbReference type="AlphaFoldDB" id="A0A1J4RUI2"/>
<feature type="transmembrane region" description="Helical" evidence="1">
    <location>
        <begin position="722"/>
        <end position="743"/>
    </location>
</feature>
<comment type="caution">
    <text evidence="2">The sequence shown here is derived from an EMBL/GenBank/DDBJ whole genome shotgun (WGS) entry which is preliminary data.</text>
</comment>
<evidence type="ECO:0000313" key="2">
    <source>
        <dbReference type="EMBL" id="OIN89629.1"/>
    </source>
</evidence>
<proteinExistence type="predicted"/>
<evidence type="ECO:0000256" key="1">
    <source>
        <dbReference type="SAM" id="Phobius"/>
    </source>
</evidence>